<dbReference type="PANTHER" id="PTHR43792">
    <property type="entry name" value="GNAT FAMILY, PUTATIVE (AFU_ORTHOLOGUE AFUA_3G00765)-RELATED-RELATED"/>
    <property type="match status" value="1"/>
</dbReference>
<dbReference type="EMBL" id="JXCE01001050">
    <property type="protein sequence ID" value="KPA35534.1"/>
    <property type="molecule type" value="Genomic_DNA"/>
</dbReference>
<name>A0A0N0DAL9_FUSLA</name>
<proteinExistence type="predicted"/>
<accession>A0A0N0DAL9</accession>
<dbReference type="Pfam" id="PF13302">
    <property type="entry name" value="Acetyltransf_3"/>
    <property type="match status" value="1"/>
</dbReference>
<dbReference type="InterPro" id="IPR000182">
    <property type="entry name" value="GNAT_dom"/>
</dbReference>
<dbReference type="PANTHER" id="PTHR43792:SF1">
    <property type="entry name" value="N-ACETYLTRANSFERASE DOMAIN-CONTAINING PROTEIN"/>
    <property type="match status" value="1"/>
</dbReference>
<dbReference type="OrthoDB" id="4072826at2759"/>
<dbReference type="InterPro" id="IPR051531">
    <property type="entry name" value="N-acetyltransferase"/>
</dbReference>
<feature type="domain" description="N-acetyltransferase" evidence="1">
    <location>
        <begin position="57"/>
        <end position="255"/>
    </location>
</feature>
<comment type="caution">
    <text evidence="2">The sequence shown here is derived from an EMBL/GenBank/DDBJ whole genome shotgun (WGS) entry which is preliminary data.</text>
</comment>
<dbReference type="Proteomes" id="UP000037904">
    <property type="component" value="Unassembled WGS sequence"/>
</dbReference>
<evidence type="ECO:0000313" key="3">
    <source>
        <dbReference type="Proteomes" id="UP000037904"/>
    </source>
</evidence>
<gene>
    <name evidence="2" type="ORF">FLAG1_11756</name>
</gene>
<dbReference type="PROSITE" id="PS51186">
    <property type="entry name" value="GNAT"/>
    <property type="match status" value="1"/>
</dbReference>
<sequence length="265" mass="30007">METMAPLRQALPSLEIFLSQEQAQELGMTPWFSYSVTLPERPIPGASERKPLETERLIIRPFTMKDLEAFHELRKIPELQVHSTARGRANKDKDESERQLHALVQDDQCHWWFGAFLKSTGELIGEGGLPDVLSMSSSISGWPEAEFLIKPDHCRQGYGTELWTAIMDSWWDLPRERRRHQLIPLIVPGKEPGDKVDECVVFQWEANNEVAKHFFAKILAQAPVAAQGGCESIDTRDGREGSLITWAGTMICNPRPALEEDSDSE</sequence>
<dbReference type="InterPro" id="IPR016181">
    <property type="entry name" value="Acyl_CoA_acyltransferase"/>
</dbReference>
<dbReference type="SUPFAM" id="SSF55729">
    <property type="entry name" value="Acyl-CoA N-acyltransferases (Nat)"/>
    <property type="match status" value="1"/>
</dbReference>
<dbReference type="AlphaFoldDB" id="A0A0N0DAL9"/>
<protein>
    <submittedName>
        <fullName evidence="2">N-gnat protein</fullName>
    </submittedName>
</protein>
<evidence type="ECO:0000313" key="2">
    <source>
        <dbReference type="EMBL" id="KPA35534.1"/>
    </source>
</evidence>
<reference evidence="2 3" key="1">
    <citation type="submission" date="2015-04" db="EMBL/GenBank/DDBJ databases">
        <title>The draft genome sequence of Fusarium langsethiae, a T-2/HT-2 mycotoxin producer.</title>
        <authorList>
            <person name="Lysoe E."/>
            <person name="Divon H.H."/>
            <person name="Terzi V."/>
            <person name="Orru L."/>
            <person name="Lamontanara A."/>
            <person name="Kolseth A.-K."/>
            <person name="Frandsen R.J."/>
            <person name="Nielsen K."/>
            <person name="Thrane U."/>
        </authorList>
    </citation>
    <scope>NUCLEOTIDE SEQUENCE [LARGE SCALE GENOMIC DNA]</scope>
    <source>
        <strain evidence="2 3">Fl201059</strain>
    </source>
</reference>
<keyword evidence="3" id="KW-1185">Reference proteome</keyword>
<dbReference type="Gene3D" id="3.40.630.30">
    <property type="match status" value="1"/>
</dbReference>
<dbReference type="GO" id="GO:0016747">
    <property type="term" value="F:acyltransferase activity, transferring groups other than amino-acyl groups"/>
    <property type="evidence" value="ECO:0007669"/>
    <property type="project" value="InterPro"/>
</dbReference>
<organism evidence="2 3">
    <name type="scientific">Fusarium langsethiae</name>
    <dbReference type="NCBI Taxonomy" id="179993"/>
    <lineage>
        <taxon>Eukaryota</taxon>
        <taxon>Fungi</taxon>
        <taxon>Dikarya</taxon>
        <taxon>Ascomycota</taxon>
        <taxon>Pezizomycotina</taxon>
        <taxon>Sordariomycetes</taxon>
        <taxon>Hypocreomycetidae</taxon>
        <taxon>Hypocreales</taxon>
        <taxon>Nectriaceae</taxon>
        <taxon>Fusarium</taxon>
    </lineage>
</organism>
<evidence type="ECO:0000259" key="1">
    <source>
        <dbReference type="PROSITE" id="PS51186"/>
    </source>
</evidence>